<dbReference type="Pfam" id="PF05406">
    <property type="entry name" value="WGR"/>
    <property type="match status" value="1"/>
</dbReference>
<dbReference type="GO" id="GO:1990404">
    <property type="term" value="F:NAD+-protein mono-ADP-ribosyltransferase activity"/>
    <property type="evidence" value="ECO:0007669"/>
    <property type="project" value="TreeGrafter"/>
</dbReference>
<comment type="catalytic activity">
    <reaction evidence="5">
        <text>NAD(+) + (ADP-D-ribosyl)n-acceptor = nicotinamide + (ADP-D-ribosyl)n+1-acceptor + H(+).</text>
        <dbReference type="EC" id="2.4.2.30"/>
    </reaction>
</comment>
<feature type="domain" description="WGR" evidence="7">
    <location>
        <begin position="127"/>
        <end position="224"/>
    </location>
</feature>
<organism evidence="8 9">
    <name type="scientific">Fibroporia radiculosa</name>
    <dbReference type="NCBI Taxonomy" id="599839"/>
    <lineage>
        <taxon>Eukaryota</taxon>
        <taxon>Fungi</taxon>
        <taxon>Dikarya</taxon>
        <taxon>Basidiomycota</taxon>
        <taxon>Agaricomycotina</taxon>
        <taxon>Agaricomycetes</taxon>
        <taxon>Polyporales</taxon>
        <taxon>Fibroporiaceae</taxon>
        <taxon>Fibroporia</taxon>
    </lineage>
</organism>
<sequence length="641" mass="71225">MSHKFTLRLHSTYTLLLTQLQMPPRKKAAVVNASDASSPLPRSTRFGMRVKALFSKVSAASAPASEGRAKRARYPSEDEEPEYEEVGTGDTATRVTTTVNDTIPANTFTIVRKGLTLVDPCSDCVDTHQVLATDEGIWNVTLDQIDVEEDTKKFRVIQVLKSIGNSNKCMLFTRWGLVGEDGQKQTKGFFTSAVAVQEFKKQFRAVASVAWEQWEGMIPKKGKLMECAENKDELNEDKGEGSSKQEKVEMIPDSHMRTKIQLEKETQHAASELYEIFSRERSTRAAAGALLEGAALTMFPKGGEWHVTAMQKRENKSRTRLQNTHRHSNFSAPIRYFCLGASTGTVTIAVKPSSEGFAPLTCFYFSNEDDLELQDGFYTPKSRSQPTFDAFIYDARILHATILQVTVAIKHEISPIGLNGLCDRRVRSIDLVVVTPPLVDAVEDVWVPNTHAMLLWKVYHLALSTSDITIACTAIDMKGKMDHTRYQIKASDLPPSRPCHPHPFQNARYHTVLPYSTSRALFSVSQYELAPAEHTIRDTLIAGLSTIEIALLNVFEAKMHPTPAPHADVHLGGRARPAHHIHMGLHRLHMHQHVKWAGDAASCSAHRDDEKICGTQKPRLIPGKAGDVCYVCTEGHDGCGS</sequence>
<keyword evidence="3" id="KW-0808">Transferase</keyword>
<feature type="compositionally biased region" description="Acidic residues" evidence="6">
    <location>
        <begin position="77"/>
        <end position="87"/>
    </location>
</feature>
<evidence type="ECO:0000313" key="8">
    <source>
        <dbReference type="EMBL" id="CCM04660.1"/>
    </source>
</evidence>
<dbReference type="SMART" id="SM00773">
    <property type="entry name" value="WGR"/>
    <property type="match status" value="1"/>
</dbReference>
<evidence type="ECO:0000313" key="9">
    <source>
        <dbReference type="Proteomes" id="UP000006352"/>
    </source>
</evidence>
<gene>
    <name evidence="8" type="ORF">FIBRA_06844</name>
</gene>
<evidence type="ECO:0000256" key="1">
    <source>
        <dbReference type="ARBA" id="ARBA00012020"/>
    </source>
</evidence>
<name>J4GTP2_9APHY</name>
<dbReference type="CDD" id="cd07997">
    <property type="entry name" value="WGR_PARP"/>
    <property type="match status" value="1"/>
</dbReference>
<feature type="region of interest" description="Disordered" evidence="6">
    <location>
        <begin position="65"/>
        <end position="89"/>
    </location>
</feature>
<dbReference type="AlphaFoldDB" id="J4GTP2"/>
<evidence type="ECO:0000256" key="2">
    <source>
        <dbReference type="ARBA" id="ARBA00022676"/>
    </source>
</evidence>
<evidence type="ECO:0000256" key="6">
    <source>
        <dbReference type="SAM" id="MobiDB-lite"/>
    </source>
</evidence>
<dbReference type="Proteomes" id="UP000006352">
    <property type="component" value="Unassembled WGS sequence"/>
</dbReference>
<dbReference type="InParanoid" id="J4GTP2"/>
<dbReference type="STRING" id="599839.J4GTP2"/>
<dbReference type="PROSITE" id="PS51977">
    <property type="entry name" value="WGR"/>
    <property type="match status" value="1"/>
</dbReference>
<dbReference type="GO" id="GO:0070212">
    <property type="term" value="P:protein poly-ADP-ribosylation"/>
    <property type="evidence" value="ECO:0007669"/>
    <property type="project" value="TreeGrafter"/>
</dbReference>
<dbReference type="EC" id="2.4.2.30" evidence="1"/>
<dbReference type="InterPro" id="IPR036930">
    <property type="entry name" value="WGR_dom_sf"/>
</dbReference>
<dbReference type="InterPro" id="IPR050800">
    <property type="entry name" value="ARTD/PARP"/>
</dbReference>
<evidence type="ECO:0000256" key="4">
    <source>
        <dbReference type="ARBA" id="ARBA00023027"/>
    </source>
</evidence>
<dbReference type="PANTHER" id="PTHR10459:SF60">
    <property type="entry name" value="POLY [ADP-RIBOSE] POLYMERASE 2"/>
    <property type="match status" value="1"/>
</dbReference>
<dbReference type="SUPFAM" id="SSF142921">
    <property type="entry name" value="WGR domain-like"/>
    <property type="match status" value="1"/>
</dbReference>
<dbReference type="GO" id="GO:0005730">
    <property type="term" value="C:nucleolus"/>
    <property type="evidence" value="ECO:0007669"/>
    <property type="project" value="TreeGrafter"/>
</dbReference>
<dbReference type="OrthoDB" id="19861at2759"/>
<dbReference type="GO" id="GO:0006302">
    <property type="term" value="P:double-strand break repair"/>
    <property type="evidence" value="ECO:0007669"/>
    <property type="project" value="TreeGrafter"/>
</dbReference>
<accession>J4GTP2</accession>
<keyword evidence="4" id="KW-0520">NAD</keyword>
<evidence type="ECO:0000256" key="3">
    <source>
        <dbReference type="ARBA" id="ARBA00022679"/>
    </source>
</evidence>
<reference evidence="8 9" key="1">
    <citation type="journal article" date="2012" name="Appl. Environ. Microbiol.">
        <title>Short-read sequencing for genomic analysis of the brown rot fungus Fibroporia radiculosa.</title>
        <authorList>
            <person name="Tang J.D."/>
            <person name="Perkins A.D."/>
            <person name="Sonstegard T.S."/>
            <person name="Schroeder S.G."/>
            <person name="Burgess S.C."/>
            <person name="Diehl S.V."/>
        </authorList>
    </citation>
    <scope>NUCLEOTIDE SEQUENCE [LARGE SCALE GENOMIC DNA]</scope>
    <source>
        <strain evidence="8 9">TFFH 294</strain>
    </source>
</reference>
<dbReference type="GO" id="GO:0003950">
    <property type="term" value="F:NAD+ poly-ADP-ribosyltransferase activity"/>
    <property type="evidence" value="ECO:0007669"/>
    <property type="project" value="UniProtKB-EC"/>
</dbReference>
<dbReference type="InterPro" id="IPR008893">
    <property type="entry name" value="WGR_domain"/>
</dbReference>
<proteinExistence type="predicted"/>
<dbReference type="HOGENOM" id="CLU_427011_0_0_1"/>
<evidence type="ECO:0000256" key="5">
    <source>
        <dbReference type="ARBA" id="ARBA00033987"/>
    </source>
</evidence>
<evidence type="ECO:0000259" key="7">
    <source>
        <dbReference type="PROSITE" id="PS51977"/>
    </source>
</evidence>
<keyword evidence="2" id="KW-0328">Glycosyltransferase</keyword>
<dbReference type="PANTHER" id="PTHR10459">
    <property type="entry name" value="DNA LIGASE"/>
    <property type="match status" value="1"/>
</dbReference>
<protein>
    <recommendedName>
        <fullName evidence="1">NAD(+) ADP-ribosyltransferase</fullName>
        <ecNumber evidence="1">2.4.2.30</ecNumber>
    </recommendedName>
</protein>
<keyword evidence="9" id="KW-1185">Reference proteome</keyword>
<dbReference type="EMBL" id="HE797163">
    <property type="protein sequence ID" value="CCM04660.1"/>
    <property type="molecule type" value="Genomic_DNA"/>
</dbReference>
<dbReference type="RefSeq" id="XP_012183943.1">
    <property type="nucleotide sequence ID" value="XM_012328553.1"/>
</dbReference>
<dbReference type="GeneID" id="24099571"/>